<comment type="caution">
    <text evidence="2">The sequence shown here is derived from an EMBL/GenBank/DDBJ whole genome shotgun (WGS) entry which is preliminary data.</text>
</comment>
<dbReference type="Proteomes" id="UP001500928">
    <property type="component" value="Unassembled WGS sequence"/>
</dbReference>
<dbReference type="GO" id="GO:0008168">
    <property type="term" value="F:methyltransferase activity"/>
    <property type="evidence" value="ECO:0007669"/>
    <property type="project" value="UniProtKB-KW"/>
</dbReference>
<dbReference type="PANTHER" id="PTHR43591">
    <property type="entry name" value="METHYLTRANSFERASE"/>
    <property type="match status" value="1"/>
</dbReference>
<feature type="domain" description="Methyltransferase type 11" evidence="1">
    <location>
        <begin position="44"/>
        <end position="137"/>
    </location>
</feature>
<keyword evidence="3" id="KW-1185">Reference proteome</keyword>
<evidence type="ECO:0000313" key="3">
    <source>
        <dbReference type="Proteomes" id="UP001500928"/>
    </source>
</evidence>
<dbReference type="InterPro" id="IPR029063">
    <property type="entry name" value="SAM-dependent_MTases_sf"/>
</dbReference>
<dbReference type="SUPFAM" id="SSF53335">
    <property type="entry name" value="S-adenosyl-L-methionine-dependent methyltransferases"/>
    <property type="match status" value="1"/>
</dbReference>
<dbReference type="InterPro" id="IPR013216">
    <property type="entry name" value="Methyltransf_11"/>
</dbReference>
<dbReference type="PANTHER" id="PTHR43591:SF81">
    <property type="entry name" value="MAGNESIUM PROTOPORPHYRIN IX METHYLTRANSFERASE, CHLOROPLASTIC-RELATED"/>
    <property type="match status" value="1"/>
</dbReference>
<dbReference type="EMBL" id="BAABHO010000003">
    <property type="protein sequence ID" value="GAA4776179.1"/>
    <property type="molecule type" value="Genomic_DNA"/>
</dbReference>
<protein>
    <submittedName>
        <fullName evidence="2">Class I SAM-dependent methyltransferase</fullName>
    </submittedName>
</protein>
<keyword evidence="2" id="KW-0808">Transferase</keyword>
<sequence length="264" mass="27615">MDADVTWVGSMPEVYERCLVEPVFRPFARELARRAATSVPTRILELAAGTGVVTAELVAALPDTEITATDLNEAMVALASARVPGPIWRVADAADLPFPDGAFDLVACGFGVMFLPDKPAGFAEVARVLAPDGRFVFSAWGTLPTHGFGQAVVDALEDVVPGEVPPFLATVPHGYADPARVADDLRAGGFTDVEVDTLTLEGTADDAADIAVGICTGTPMRADLARRGDLDATVARVAAAMTDRFGAGPWTTAMTAHLVAARRP</sequence>
<keyword evidence="2" id="KW-0489">Methyltransferase</keyword>
<dbReference type="CDD" id="cd02440">
    <property type="entry name" value="AdoMet_MTases"/>
    <property type="match status" value="1"/>
</dbReference>
<proteinExistence type="predicted"/>
<dbReference type="Gene3D" id="3.40.50.150">
    <property type="entry name" value="Vaccinia Virus protein VP39"/>
    <property type="match status" value="1"/>
</dbReference>
<dbReference type="Pfam" id="PF08241">
    <property type="entry name" value="Methyltransf_11"/>
    <property type="match status" value="1"/>
</dbReference>
<organism evidence="2 3">
    <name type="scientific">Actinomycetospora chlora</name>
    <dbReference type="NCBI Taxonomy" id="663608"/>
    <lineage>
        <taxon>Bacteria</taxon>
        <taxon>Bacillati</taxon>
        <taxon>Actinomycetota</taxon>
        <taxon>Actinomycetes</taxon>
        <taxon>Pseudonocardiales</taxon>
        <taxon>Pseudonocardiaceae</taxon>
        <taxon>Actinomycetospora</taxon>
    </lineage>
</organism>
<dbReference type="GO" id="GO:0032259">
    <property type="term" value="P:methylation"/>
    <property type="evidence" value="ECO:0007669"/>
    <property type="project" value="UniProtKB-KW"/>
</dbReference>
<evidence type="ECO:0000313" key="2">
    <source>
        <dbReference type="EMBL" id="GAA4776179.1"/>
    </source>
</evidence>
<dbReference type="RefSeq" id="WP_345410917.1">
    <property type="nucleotide sequence ID" value="NZ_BAABHO010000003.1"/>
</dbReference>
<evidence type="ECO:0000259" key="1">
    <source>
        <dbReference type="Pfam" id="PF08241"/>
    </source>
</evidence>
<reference evidence="3" key="1">
    <citation type="journal article" date="2019" name="Int. J. Syst. Evol. Microbiol.">
        <title>The Global Catalogue of Microorganisms (GCM) 10K type strain sequencing project: providing services to taxonomists for standard genome sequencing and annotation.</title>
        <authorList>
            <consortium name="The Broad Institute Genomics Platform"/>
            <consortium name="The Broad Institute Genome Sequencing Center for Infectious Disease"/>
            <person name="Wu L."/>
            <person name="Ma J."/>
        </authorList>
    </citation>
    <scope>NUCLEOTIDE SEQUENCE [LARGE SCALE GENOMIC DNA]</scope>
    <source>
        <strain evidence="3">JCM 17979</strain>
    </source>
</reference>
<gene>
    <name evidence="2" type="ORF">GCM10023200_06080</name>
</gene>
<accession>A0ABP9A8U0</accession>
<name>A0ABP9A8U0_9PSEU</name>